<evidence type="ECO:0000256" key="1">
    <source>
        <dbReference type="SAM" id="SignalP"/>
    </source>
</evidence>
<gene>
    <name evidence="3" type="ORF">M5D96_007089</name>
</gene>
<evidence type="ECO:0000313" key="4">
    <source>
        <dbReference type="Proteomes" id="UP001059596"/>
    </source>
</evidence>
<keyword evidence="1" id="KW-0732">Signal</keyword>
<dbReference type="Proteomes" id="UP001059596">
    <property type="component" value="Unassembled WGS sequence"/>
</dbReference>
<dbReference type="AlphaFoldDB" id="A0A9P9YMF3"/>
<feature type="chain" id="PRO_5040503618" description="Protein TsetseEP domain-containing protein" evidence="1">
    <location>
        <begin position="17"/>
        <end position="184"/>
    </location>
</feature>
<reference evidence="3" key="1">
    <citation type="journal article" date="2023" name="Genome Biol. Evol.">
        <title>Long-read-based Genome Assembly of Drosophila gunungcola Reveals Fewer Chemosensory Genes in Flower-breeding Species.</title>
        <authorList>
            <person name="Negi A."/>
            <person name="Liao B.Y."/>
            <person name="Yeh S.D."/>
        </authorList>
    </citation>
    <scope>NUCLEOTIDE SEQUENCE</scope>
    <source>
        <strain evidence="3">Sukarami</strain>
    </source>
</reference>
<accession>A0A9P9YMF3</accession>
<evidence type="ECO:0000313" key="3">
    <source>
        <dbReference type="EMBL" id="KAI8039669.1"/>
    </source>
</evidence>
<name>A0A9P9YMF3_9MUSC</name>
<sequence length="184" mass="20794">MKTLVITLLLAIGVLAKEPRTLNSLFSYLDEGKETLSNLGNTKKCFARYLPELESQGATWSKGYSGCQKSATNERQSLLTDASVAQEKIKEAALRMSSFIDQCLTLTEPLDFFHCFSKMSKLQLTNVYNISFNSSEQALILNQKLGSIEMEHYLCTNQTERDYVQGTDKVFRSLDQCLQLYTTN</sequence>
<feature type="signal peptide" evidence="1">
    <location>
        <begin position="1"/>
        <end position="16"/>
    </location>
</feature>
<dbReference type="EMBL" id="JAMKOV010000005">
    <property type="protein sequence ID" value="KAI8039669.1"/>
    <property type="molecule type" value="Genomic_DNA"/>
</dbReference>
<proteinExistence type="predicted"/>
<feature type="domain" description="Protein TsetseEP" evidence="2">
    <location>
        <begin position="42"/>
        <end position="161"/>
    </location>
</feature>
<dbReference type="OrthoDB" id="8058973at2759"/>
<keyword evidence="4" id="KW-1185">Reference proteome</keyword>
<organism evidence="3 4">
    <name type="scientific">Drosophila gunungcola</name>
    <name type="common">fruit fly</name>
    <dbReference type="NCBI Taxonomy" id="103775"/>
    <lineage>
        <taxon>Eukaryota</taxon>
        <taxon>Metazoa</taxon>
        <taxon>Ecdysozoa</taxon>
        <taxon>Arthropoda</taxon>
        <taxon>Hexapoda</taxon>
        <taxon>Insecta</taxon>
        <taxon>Pterygota</taxon>
        <taxon>Neoptera</taxon>
        <taxon>Endopterygota</taxon>
        <taxon>Diptera</taxon>
        <taxon>Brachycera</taxon>
        <taxon>Muscomorpha</taxon>
        <taxon>Ephydroidea</taxon>
        <taxon>Drosophilidae</taxon>
        <taxon>Drosophila</taxon>
        <taxon>Sophophora</taxon>
    </lineage>
</organism>
<evidence type="ECO:0000259" key="2">
    <source>
        <dbReference type="Pfam" id="PF05267"/>
    </source>
</evidence>
<comment type="caution">
    <text evidence="3">The sequence shown here is derived from an EMBL/GenBank/DDBJ whole genome shotgun (WGS) entry which is preliminary data.</text>
</comment>
<dbReference type="Pfam" id="PF05267">
    <property type="entry name" value="DUF725"/>
    <property type="match status" value="1"/>
</dbReference>
<protein>
    <recommendedName>
        <fullName evidence="2">Protein TsetseEP domain-containing protein</fullName>
    </recommendedName>
</protein>
<dbReference type="InterPro" id="IPR007931">
    <property type="entry name" value="TsetseEP"/>
</dbReference>